<dbReference type="Pfam" id="PF01569">
    <property type="entry name" value="PAP2"/>
    <property type="match status" value="1"/>
</dbReference>
<dbReference type="GO" id="GO:0050380">
    <property type="term" value="F:undecaprenyl-diphosphatase activity"/>
    <property type="evidence" value="ECO:0007669"/>
    <property type="project" value="UniProtKB-EC"/>
</dbReference>
<dbReference type="STRING" id="765912.Thimo_0125"/>
<dbReference type="SUPFAM" id="SSF48317">
    <property type="entry name" value="Acid phosphatase/Vanadium-dependent haloperoxidase"/>
    <property type="match status" value="1"/>
</dbReference>
<dbReference type="InterPro" id="IPR036938">
    <property type="entry name" value="PAP2/HPO_sf"/>
</dbReference>
<keyword evidence="7" id="KW-1185">Reference proteome</keyword>
<dbReference type="PANTHER" id="PTHR14969">
    <property type="entry name" value="SPHINGOSINE-1-PHOSPHATE PHOSPHOHYDROLASE"/>
    <property type="match status" value="1"/>
</dbReference>
<dbReference type="Proteomes" id="UP000010816">
    <property type="component" value="Chromosome"/>
</dbReference>
<dbReference type="PANTHER" id="PTHR14969:SF13">
    <property type="entry name" value="AT30094P"/>
    <property type="match status" value="1"/>
</dbReference>
<feature type="transmembrane region" description="Helical" evidence="4">
    <location>
        <begin position="254"/>
        <end position="277"/>
    </location>
</feature>
<dbReference type="HOGENOM" id="CLU_072573_0_0_6"/>
<feature type="transmembrane region" description="Helical" evidence="4">
    <location>
        <begin position="198"/>
        <end position="216"/>
    </location>
</feature>
<evidence type="ECO:0000256" key="4">
    <source>
        <dbReference type="SAM" id="Phobius"/>
    </source>
</evidence>
<dbReference type="KEGG" id="tmb:Thimo_0125"/>
<dbReference type="SMART" id="SM00014">
    <property type="entry name" value="acidPPc"/>
    <property type="match status" value="1"/>
</dbReference>
<feature type="domain" description="Phosphatidic acid phosphatase type 2/haloperoxidase" evidence="5">
    <location>
        <begin position="103"/>
        <end position="213"/>
    </location>
</feature>
<evidence type="ECO:0000313" key="6">
    <source>
        <dbReference type="EMBL" id="AGA89000.1"/>
    </source>
</evidence>
<evidence type="ECO:0000259" key="5">
    <source>
        <dbReference type="SMART" id="SM00014"/>
    </source>
</evidence>
<feature type="transmembrane region" description="Helical" evidence="4">
    <location>
        <begin position="33"/>
        <end position="55"/>
    </location>
</feature>
<dbReference type="RefSeq" id="WP_015279150.1">
    <property type="nucleotide sequence ID" value="NC_019940.1"/>
</dbReference>
<feature type="transmembrane region" description="Helical" evidence="4">
    <location>
        <begin position="228"/>
        <end position="248"/>
    </location>
</feature>
<protein>
    <recommendedName>
        <fullName evidence="1">undecaprenyl-diphosphate phosphatase</fullName>
        <ecNumber evidence="1">3.6.1.27</ecNumber>
    </recommendedName>
    <alternativeName>
        <fullName evidence="2">Undecaprenyl pyrophosphate phosphatase</fullName>
    </alternativeName>
</protein>
<evidence type="ECO:0000256" key="3">
    <source>
        <dbReference type="ARBA" id="ARBA00047594"/>
    </source>
</evidence>
<name>L0GUH7_9GAMM</name>
<dbReference type="eggNOG" id="COG0671">
    <property type="taxonomic scope" value="Bacteria"/>
</dbReference>
<accession>L0GUH7</accession>
<feature type="transmembrane region" description="Helical" evidence="4">
    <location>
        <begin position="147"/>
        <end position="167"/>
    </location>
</feature>
<dbReference type="EMBL" id="CP003051">
    <property type="protein sequence ID" value="AGA89000.1"/>
    <property type="molecule type" value="Genomic_DNA"/>
</dbReference>
<keyword evidence="4" id="KW-1133">Transmembrane helix</keyword>
<feature type="transmembrane region" description="Helical" evidence="4">
    <location>
        <begin position="174"/>
        <end position="192"/>
    </location>
</feature>
<dbReference type="AlphaFoldDB" id="L0GUH7"/>
<evidence type="ECO:0000256" key="2">
    <source>
        <dbReference type="ARBA" id="ARBA00032707"/>
    </source>
</evidence>
<organism evidence="6 7">
    <name type="scientific">Thioflavicoccus mobilis 8321</name>
    <dbReference type="NCBI Taxonomy" id="765912"/>
    <lineage>
        <taxon>Bacteria</taxon>
        <taxon>Pseudomonadati</taxon>
        <taxon>Pseudomonadota</taxon>
        <taxon>Gammaproteobacteria</taxon>
        <taxon>Chromatiales</taxon>
        <taxon>Chromatiaceae</taxon>
        <taxon>Thioflavicoccus</taxon>
    </lineage>
</organism>
<comment type="catalytic activity">
    <reaction evidence="3">
        <text>di-trans,octa-cis-undecaprenyl diphosphate + H2O = di-trans,octa-cis-undecaprenyl phosphate + phosphate + H(+)</text>
        <dbReference type="Rhea" id="RHEA:28094"/>
        <dbReference type="ChEBI" id="CHEBI:15377"/>
        <dbReference type="ChEBI" id="CHEBI:15378"/>
        <dbReference type="ChEBI" id="CHEBI:43474"/>
        <dbReference type="ChEBI" id="CHEBI:58405"/>
        <dbReference type="ChEBI" id="CHEBI:60392"/>
        <dbReference type="EC" id="3.6.1.27"/>
    </reaction>
</comment>
<gene>
    <name evidence="6" type="ORF">Thimo_0125</name>
</gene>
<dbReference type="EC" id="3.6.1.27" evidence="1"/>
<feature type="transmembrane region" description="Helical" evidence="4">
    <location>
        <begin position="100"/>
        <end position="118"/>
    </location>
</feature>
<dbReference type="Gene3D" id="1.20.144.10">
    <property type="entry name" value="Phosphatidic acid phosphatase type 2/haloperoxidase"/>
    <property type="match status" value="1"/>
</dbReference>
<reference evidence="6 7" key="1">
    <citation type="submission" date="2011-09" db="EMBL/GenBank/DDBJ databases">
        <title>Complete sequence of chromosome of Thioflavicoccus mobilis 8321.</title>
        <authorList>
            <consortium name="US DOE Joint Genome Institute"/>
            <person name="Lucas S."/>
            <person name="Han J."/>
            <person name="Lapidus A."/>
            <person name="Cheng J.-F."/>
            <person name="Goodwin L."/>
            <person name="Pitluck S."/>
            <person name="Peters L."/>
            <person name="Ovchinnikova G."/>
            <person name="Lu M."/>
            <person name="Detter J.C."/>
            <person name="Han C."/>
            <person name="Tapia R."/>
            <person name="Land M."/>
            <person name="Hauser L."/>
            <person name="Kyrpides N."/>
            <person name="Ivanova N."/>
            <person name="Pagani I."/>
            <person name="Vogl K."/>
            <person name="Liu Z."/>
            <person name="Imhoff J."/>
            <person name="Thiel V."/>
            <person name="Frigaard N.-U."/>
            <person name="Bryant D."/>
            <person name="Woyke T."/>
        </authorList>
    </citation>
    <scope>NUCLEOTIDE SEQUENCE [LARGE SCALE GENOMIC DNA]</scope>
    <source>
        <strain evidence="6 7">8321</strain>
    </source>
</reference>
<dbReference type="InterPro" id="IPR000326">
    <property type="entry name" value="PAP2/HPO"/>
</dbReference>
<dbReference type="OrthoDB" id="108054at2"/>
<proteinExistence type="predicted"/>
<evidence type="ECO:0000313" key="7">
    <source>
        <dbReference type="Proteomes" id="UP000010816"/>
    </source>
</evidence>
<sequence>MTEGPLAALAKDWRAGLAAGRARALGYPRDGGLWLGAFALACLATGSGLFACCGYHSGFLAANATAHQLPDGLWQTLTVLGDERLAFALSLFIARRHPQIFWSLIVAALLASAYTHGLKPLFEAARPPAVLAADDFHLIGRRLRHNAFPSGHSVTAAVLYGTLVYYIRSWRWRLVLLVIALAAGLSRIAVGVHWPVDVAAGLCGGALAAWIGARLSRTRTLNWGVRDVSIHLAMVTLAGIMAVALLLWDGGYPAAAWLQYLIGLTSLGYALAAYLLWPLARWGRRALGQDGGYAGKTGTGPQTDSMVVLGRVVPR</sequence>
<evidence type="ECO:0000256" key="1">
    <source>
        <dbReference type="ARBA" id="ARBA00012374"/>
    </source>
</evidence>
<keyword evidence="4" id="KW-0812">Transmembrane</keyword>
<keyword evidence="4" id="KW-0472">Membrane</keyword>